<dbReference type="AlphaFoldDB" id="A0A9P1N9K3"/>
<evidence type="ECO:0000313" key="5">
    <source>
        <dbReference type="Proteomes" id="UP001152747"/>
    </source>
</evidence>
<dbReference type="GO" id="GO:0038023">
    <property type="term" value="F:signaling receptor activity"/>
    <property type="evidence" value="ECO:0007669"/>
    <property type="project" value="InterPro"/>
</dbReference>
<protein>
    <recommendedName>
        <fullName evidence="3">Renin receptor-like C-terminal transmembrane spanning segment domain-containing protein</fullName>
    </recommendedName>
</protein>
<keyword evidence="1" id="KW-0472">Membrane</keyword>
<dbReference type="OrthoDB" id="7866065at2759"/>
<sequence>MRTVILIASLIAVCVGSSLEILSSPSSVKFPSTSGSTLKTTDLSTLNEYILGLSSKPVSGFDVEVDIFSRPRALALITVDGIDSLNLGETYNVDADGIETSGLEQDLALTFGNDRQSVQVTAGGITGSQLALNAKQQTVETSAFKTKSTQLLRELEAVSQLSAAIKASGAKLDNNADVFRVIITGLSAITDETERQAAISDIQTVINELNAALNSAYGSQAVVEVVTSAGLLNNNSSSSEDIPSHKISKREAAVDANPLEAGRRTYNVAVAVSSDYPAIFAIFLGLVVILTLALIYIVVGMLSMDPGKDSIIYRMTTTRMKKD</sequence>
<dbReference type="Pfam" id="PF07850">
    <property type="entry name" value="Renin_r"/>
    <property type="match status" value="1"/>
</dbReference>
<evidence type="ECO:0000256" key="1">
    <source>
        <dbReference type="SAM" id="Phobius"/>
    </source>
</evidence>
<name>A0A9P1N9K3_9PELO</name>
<dbReference type="InterPro" id="IPR056780">
    <property type="entry name" value="Renin_r_C"/>
</dbReference>
<dbReference type="EMBL" id="CANHGI010000006">
    <property type="protein sequence ID" value="CAI5456219.1"/>
    <property type="molecule type" value="Genomic_DNA"/>
</dbReference>
<feature type="domain" description="Renin receptor-like C-terminal transmembrane spanning segment" evidence="3">
    <location>
        <begin position="256"/>
        <end position="323"/>
    </location>
</feature>
<feature type="signal peptide" evidence="2">
    <location>
        <begin position="1"/>
        <end position="16"/>
    </location>
</feature>
<keyword evidence="5" id="KW-1185">Reference proteome</keyword>
<feature type="transmembrane region" description="Helical" evidence="1">
    <location>
        <begin position="276"/>
        <end position="299"/>
    </location>
</feature>
<dbReference type="Proteomes" id="UP001152747">
    <property type="component" value="Unassembled WGS sequence"/>
</dbReference>
<evidence type="ECO:0000313" key="4">
    <source>
        <dbReference type="EMBL" id="CAI5456219.1"/>
    </source>
</evidence>
<dbReference type="InterPro" id="IPR012493">
    <property type="entry name" value="Renin_rcpt"/>
</dbReference>
<organism evidence="4 5">
    <name type="scientific">Caenorhabditis angaria</name>
    <dbReference type="NCBI Taxonomy" id="860376"/>
    <lineage>
        <taxon>Eukaryota</taxon>
        <taxon>Metazoa</taxon>
        <taxon>Ecdysozoa</taxon>
        <taxon>Nematoda</taxon>
        <taxon>Chromadorea</taxon>
        <taxon>Rhabditida</taxon>
        <taxon>Rhabditina</taxon>
        <taxon>Rhabditomorpha</taxon>
        <taxon>Rhabditoidea</taxon>
        <taxon>Rhabditidae</taxon>
        <taxon>Peloderinae</taxon>
        <taxon>Caenorhabditis</taxon>
    </lineage>
</organism>
<comment type="caution">
    <text evidence="4">The sequence shown here is derived from an EMBL/GenBank/DDBJ whole genome shotgun (WGS) entry which is preliminary data.</text>
</comment>
<dbReference type="GO" id="GO:0009897">
    <property type="term" value="C:external side of plasma membrane"/>
    <property type="evidence" value="ECO:0007669"/>
    <property type="project" value="TreeGrafter"/>
</dbReference>
<evidence type="ECO:0000259" key="3">
    <source>
        <dbReference type="Pfam" id="PF07850"/>
    </source>
</evidence>
<dbReference type="GO" id="GO:0030177">
    <property type="term" value="P:positive regulation of Wnt signaling pathway"/>
    <property type="evidence" value="ECO:0007669"/>
    <property type="project" value="TreeGrafter"/>
</dbReference>
<evidence type="ECO:0000256" key="2">
    <source>
        <dbReference type="SAM" id="SignalP"/>
    </source>
</evidence>
<accession>A0A9P1N9K3</accession>
<dbReference type="PANTHER" id="PTHR13351">
    <property type="entry name" value="RENIN RECEPTOR"/>
    <property type="match status" value="1"/>
</dbReference>
<keyword evidence="1" id="KW-1133">Transmembrane helix</keyword>
<keyword evidence="2" id="KW-0732">Signal</keyword>
<gene>
    <name evidence="4" type="ORF">CAMP_LOCUS18856</name>
</gene>
<proteinExistence type="predicted"/>
<keyword evidence="1" id="KW-0812">Transmembrane</keyword>
<dbReference type="PANTHER" id="PTHR13351:SF1">
    <property type="entry name" value="RENIN RECEPTOR"/>
    <property type="match status" value="1"/>
</dbReference>
<feature type="chain" id="PRO_5040451432" description="Renin receptor-like C-terminal transmembrane spanning segment domain-containing protein" evidence="2">
    <location>
        <begin position="17"/>
        <end position="323"/>
    </location>
</feature>
<reference evidence="4" key="1">
    <citation type="submission" date="2022-11" db="EMBL/GenBank/DDBJ databases">
        <authorList>
            <person name="Kikuchi T."/>
        </authorList>
    </citation>
    <scope>NUCLEOTIDE SEQUENCE</scope>
    <source>
        <strain evidence="4">PS1010</strain>
    </source>
</reference>